<dbReference type="InterPro" id="IPR007219">
    <property type="entry name" value="XnlR_reg_dom"/>
</dbReference>
<evidence type="ECO:0000259" key="5">
    <source>
        <dbReference type="SMART" id="SM00906"/>
    </source>
</evidence>
<feature type="region of interest" description="Disordered" evidence="4">
    <location>
        <begin position="593"/>
        <end position="630"/>
    </location>
</feature>
<reference evidence="7" key="1">
    <citation type="journal article" date="2013" name="Genome Announc.">
        <title>Draft genome sequence of the grapevine dieback fungus Eutypa lata UCR-EL1.</title>
        <authorList>
            <person name="Blanco-Ulate B."/>
            <person name="Rolshausen P.E."/>
            <person name="Cantu D."/>
        </authorList>
    </citation>
    <scope>NUCLEOTIDE SEQUENCE [LARGE SCALE GENOMIC DNA]</scope>
    <source>
        <strain evidence="7">UCR-EL1</strain>
    </source>
</reference>
<dbReference type="GO" id="GO:0000981">
    <property type="term" value="F:DNA-binding transcription factor activity, RNA polymerase II-specific"/>
    <property type="evidence" value="ECO:0007669"/>
    <property type="project" value="TreeGrafter"/>
</dbReference>
<keyword evidence="3" id="KW-0539">Nucleus</keyword>
<name>M7T1M6_EUTLA</name>
<dbReference type="PANTHER" id="PTHR47424:SF9">
    <property type="entry name" value="TAH-2"/>
    <property type="match status" value="1"/>
</dbReference>
<dbReference type="Proteomes" id="UP000012174">
    <property type="component" value="Unassembled WGS sequence"/>
</dbReference>
<organism evidence="6 7">
    <name type="scientific">Eutypa lata (strain UCR-EL1)</name>
    <name type="common">Grapevine dieback disease fungus</name>
    <name type="synonym">Eutypa armeniacae</name>
    <dbReference type="NCBI Taxonomy" id="1287681"/>
    <lineage>
        <taxon>Eukaryota</taxon>
        <taxon>Fungi</taxon>
        <taxon>Dikarya</taxon>
        <taxon>Ascomycota</taxon>
        <taxon>Pezizomycotina</taxon>
        <taxon>Sordariomycetes</taxon>
        <taxon>Xylariomycetidae</taxon>
        <taxon>Xylariales</taxon>
        <taxon>Diatrypaceae</taxon>
        <taxon>Eutypa</taxon>
    </lineage>
</organism>
<dbReference type="CDD" id="cd12148">
    <property type="entry name" value="fungal_TF_MHR"/>
    <property type="match status" value="1"/>
</dbReference>
<dbReference type="AlphaFoldDB" id="M7T1M6"/>
<protein>
    <submittedName>
        <fullName evidence="6">Putative fungal specific transcription factor domain-containing protein</fullName>
    </submittedName>
</protein>
<dbReference type="KEGG" id="ela:UCREL1_2500"/>
<evidence type="ECO:0000256" key="4">
    <source>
        <dbReference type="SAM" id="MobiDB-lite"/>
    </source>
</evidence>
<dbReference type="OMA" id="HWHRELP"/>
<keyword evidence="1" id="KW-0805">Transcription regulation</keyword>
<keyword evidence="2" id="KW-0804">Transcription</keyword>
<dbReference type="GO" id="GO:0000435">
    <property type="term" value="P:positive regulation of transcription from RNA polymerase II promoter by galactose"/>
    <property type="evidence" value="ECO:0007669"/>
    <property type="project" value="TreeGrafter"/>
</dbReference>
<evidence type="ECO:0000256" key="3">
    <source>
        <dbReference type="ARBA" id="ARBA00023242"/>
    </source>
</evidence>
<dbReference type="InterPro" id="IPR051127">
    <property type="entry name" value="Fungal_SecMet_Regulators"/>
</dbReference>
<feature type="compositionally biased region" description="Low complexity" evidence="4">
    <location>
        <begin position="512"/>
        <end position="527"/>
    </location>
</feature>
<feature type="domain" description="Xylanolytic transcriptional activator regulatory" evidence="5">
    <location>
        <begin position="145"/>
        <end position="219"/>
    </location>
</feature>
<dbReference type="GO" id="GO:0006351">
    <property type="term" value="P:DNA-templated transcription"/>
    <property type="evidence" value="ECO:0007669"/>
    <property type="project" value="InterPro"/>
</dbReference>
<feature type="region of interest" description="Disordered" evidence="4">
    <location>
        <begin position="512"/>
        <end position="538"/>
    </location>
</feature>
<gene>
    <name evidence="6" type="ORF">UCREL1_2500</name>
</gene>
<dbReference type="OrthoDB" id="4064873at2759"/>
<dbReference type="Pfam" id="PF04082">
    <property type="entry name" value="Fungal_trans"/>
    <property type="match status" value="1"/>
</dbReference>
<evidence type="ECO:0000256" key="1">
    <source>
        <dbReference type="ARBA" id="ARBA00023015"/>
    </source>
</evidence>
<evidence type="ECO:0000256" key="2">
    <source>
        <dbReference type="ARBA" id="ARBA00023163"/>
    </source>
</evidence>
<dbReference type="PANTHER" id="PTHR47424">
    <property type="entry name" value="REGULATORY PROTEIN GAL4"/>
    <property type="match status" value="1"/>
</dbReference>
<dbReference type="GO" id="GO:0000978">
    <property type="term" value="F:RNA polymerase II cis-regulatory region sequence-specific DNA binding"/>
    <property type="evidence" value="ECO:0007669"/>
    <property type="project" value="TreeGrafter"/>
</dbReference>
<dbReference type="GO" id="GO:0008270">
    <property type="term" value="F:zinc ion binding"/>
    <property type="evidence" value="ECO:0007669"/>
    <property type="project" value="InterPro"/>
</dbReference>
<evidence type="ECO:0000313" key="7">
    <source>
        <dbReference type="Proteomes" id="UP000012174"/>
    </source>
</evidence>
<keyword evidence="7" id="KW-1185">Reference proteome</keyword>
<dbReference type="SMART" id="SM00906">
    <property type="entry name" value="Fungal_trans"/>
    <property type="match status" value="1"/>
</dbReference>
<proteinExistence type="predicted"/>
<sequence>MENTISLQDARPTGVLPDRRTADILVDSFFTNTRSFAQVFDKKAFLDSLEECYADPLNANSSRLCLLFLVFAIGLVLARPPHGSAEEAVISKLRSERVSRAELFYRNARMLADPVSGFEDADFWSVQALLLTSLYMLAASKRNAAYVYHGMAVRSAFALGLHREESMLIFNETEIRVRMNLWRTLFILDKFLSACLGRPMGISDDDCSQNALKPPVLNTRPGDSLLSQETETINSIALNVTVHTCLIIGMTLKKVYSKRRISATVAQEIVDHLEHWHRELPPSLHWGRILSSQVDPAHGIAILHTNLLHFHSVILLTRPFLLSLLTKAQEYHFGGSDKPYRSSSAWKIDNFAQTCVEASHHTLVLAKAALDGKYLPQCNPFVIHFVFAAALIILSNEFASLYHNPEAEVAITSAISILRFCADEDAQAERVSFIVETFHQANVNRPATARRLFIPGRKVPTINTVLQNSHYDPMLHLFHRESSEQRDHPAAIMGAQGQLPKDRPIMGSIVPPMSSSSSSSIPSSMMPLTLQQPSPEGSSVVSFNNGMGSGSGSGIPSSSMETLSGGESEIDFDTLWNWPAPSGASAAMPIAPPMQPADNFGSYGIGQPQVPLGGSNPNVNVPLYPPSNFR</sequence>
<accession>M7T1M6</accession>
<evidence type="ECO:0000313" key="6">
    <source>
        <dbReference type="EMBL" id="EMR70457.1"/>
    </source>
</evidence>
<dbReference type="eggNOG" id="ENOG502RYTT">
    <property type="taxonomic scope" value="Eukaryota"/>
</dbReference>
<dbReference type="STRING" id="1287681.M7T1M6"/>
<dbReference type="EMBL" id="KB705856">
    <property type="protein sequence ID" value="EMR70457.1"/>
    <property type="molecule type" value="Genomic_DNA"/>
</dbReference>
<dbReference type="HOGENOM" id="CLU_010170_1_1_1"/>
<dbReference type="GO" id="GO:0005634">
    <property type="term" value="C:nucleus"/>
    <property type="evidence" value="ECO:0007669"/>
    <property type="project" value="TreeGrafter"/>
</dbReference>